<dbReference type="GO" id="GO:0004869">
    <property type="term" value="F:cysteine-type endopeptidase inhibitor activity"/>
    <property type="evidence" value="ECO:0007669"/>
    <property type="project" value="UniProtKB-KW"/>
</dbReference>
<dbReference type="PROSITE" id="PS00287">
    <property type="entry name" value="CYSTATIN"/>
    <property type="match status" value="1"/>
</dbReference>
<dbReference type="EMBL" id="JACBKZ010000004">
    <property type="protein sequence ID" value="KAF5952421.1"/>
    <property type="molecule type" value="Genomic_DNA"/>
</dbReference>
<reference evidence="5 6" key="2">
    <citation type="submission" date="2020-07" db="EMBL/GenBank/DDBJ databases">
        <title>Genome assembly of wild tea tree DASZ reveals pedigree and selection history of tea varieties.</title>
        <authorList>
            <person name="Zhang W."/>
        </authorList>
    </citation>
    <scope>NUCLEOTIDE SEQUENCE [LARGE SCALE GENOMIC DNA]</scope>
    <source>
        <strain evidence="6">cv. G240</strain>
        <tissue evidence="5">Leaf</tissue>
    </source>
</reference>
<keyword evidence="2 3" id="KW-0789">Thiol protease inhibitor</keyword>
<keyword evidence="1 3" id="KW-0646">Protease inhibitor</keyword>
<evidence type="ECO:0000313" key="6">
    <source>
        <dbReference type="Proteomes" id="UP000593564"/>
    </source>
</evidence>
<organism evidence="5 6">
    <name type="scientific">Camellia sinensis</name>
    <name type="common">Tea plant</name>
    <name type="synonym">Thea sinensis</name>
    <dbReference type="NCBI Taxonomy" id="4442"/>
    <lineage>
        <taxon>Eukaryota</taxon>
        <taxon>Viridiplantae</taxon>
        <taxon>Streptophyta</taxon>
        <taxon>Embryophyta</taxon>
        <taxon>Tracheophyta</taxon>
        <taxon>Spermatophyta</taxon>
        <taxon>Magnoliopsida</taxon>
        <taxon>eudicotyledons</taxon>
        <taxon>Gunneridae</taxon>
        <taxon>Pentapetalae</taxon>
        <taxon>asterids</taxon>
        <taxon>Ericales</taxon>
        <taxon>Theaceae</taxon>
        <taxon>Camellia</taxon>
    </lineage>
</organism>
<evidence type="ECO:0000256" key="3">
    <source>
        <dbReference type="RuleBase" id="RU362130"/>
    </source>
</evidence>
<evidence type="ECO:0000256" key="1">
    <source>
        <dbReference type="ARBA" id="ARBA00022690"/>
    </source>
</evidence>
<dbReference type="SUPFAM" id="SSF54403">
    <property type="entry name" value="Cystatin/monellin"/>
    <property type="match status" value="2"/>
</dbReference>
<evidence type="ECO:0000256" key="2">
    <source>
        <dbReference type="ARBA" id="ARBA00022704"/>
    </source>
</evidence>
<feature type="signal peptide" evidence="3">
    <location>
        <begin position="1"/>
        <end position="25"/>
    </location>
</feature>
<dbReference type="CDD" id="cd00042">
    <property type="entry name" value="CY"/>
    <property type="match status" value="1"/>
</dbReference>
<comment type="caution">
    <text evidence="5">The sequence shown here is derived from an EMBL/GenBank/DDBJ whole genome shotgun (WGS) entry which is preliminary data.</text>
</comment>
<reference evidence="6" key="1">
    <citation type="journal article" date="2020" name="Nat. Commun.">
        <title>Genome assembly of wild tea tree DASZ reveals pedigree and selection history of tea varieties.</title>
        <authorList>
            <person name="Zhang W."/>
            <person name="Zhang Y."/>
            <person name="Qiu H."/>
            <person name="Guo Y."/>
            <person name="Wan H."/>
            <person name="Zhang X."/>
            <person name="Scossa F."/>
            <person name="Alseekh S."/>
            <person name="Zhang Q."/>
            <person name="Wang P."/>
            <person name="Xu L."/>
            <person name="Schmidt M.H."/>
            <person name="Jia X."/>
            <person name="Li D."/>
            <person name="Zhu A."/>
            <person name="Guo F."/>
            <person name="Chen W."/>
            <person name="Ni D."/>
            <person name="Usadel B."/>
            <person name="Fernie A.R."/>
            <person name="Wen W."/>
        </authorList>
    </citation>
    <scope>NUCLEOTIDE SEQUENCE [LARGE SCALE GENOMIC DNA]</scope>
    <source>
        <strain evidence="6">cv. G240</strain>
    </source>
</reference>
<dbReference type="InterPro" id="IPR027214">
    <property type="entry name" value="Cystatin"/>
</dbReference>
<proteinExistence type="inferred from homology"/>
<feature type="domain" description="Cystatin" evidence="4">
    <location>
        <begin position="41"/>
        <end position="175"/>
    </location>
</feature>
<sequence>MKVERSIFLFCFSVAILVPAVVVVSQIQSQEEGFICSTNMATLGGIHDSHSSNQNTADIDNLARFAIQEHNKKEELDYRPKKQVEKYDHWMNLSSKDWRDCVSDDVELEGMGLEAEENTLFEFVRVVKAQEQVVAGTLHHITLEAVDAGKKKLYEAKVWVKPWMNFKELQEFKHAGDVGDTPALTPSDLGVKKDGHSPGWQAVPTHDPVVQDAAHHAVKTIQQRSNSLFPYELQEIVHAKAEVIEESAKIDMVLKVKRGDKEEKFKVEVHKNNEGTFHLNQMEPDRS</sequence>
<dbReference type="InterPro" id="IPR000010">
    <property type="entry name" value="Cystatin_dom"/>
</dbReference>
<dbReference type="Pfam" id="PF16845">
    <property type="entry name" value="SQAPI"/>
    <property type="match status" value="1"/>
</dbReference>
<feature type="chain" id="PRO_5029935826" description="Cysteine proteinase inhibitor" evidence="3">
    <location>
        <begin position="26"/>
        <end position="287"/>
    </location>
</feature>
<dbReference type="PANTHER" id="PTHR11413">
    <property type="entry name" value="CYSTATIN FAMILY MEMBER"/>
    <property type="match status" value="1"/>
</dbReference>
<dbReference type="Proteomes" id="UP000593564">
    <property type="component" value="Unassembled WGS sequence"/>
</dbReference>
<evidence type="ECO:0000259" key="4">
    <source>
        <dbReference type="SMART" id="SM00043"/>
    </source>
</evidence>
<evidence type="ECO:0000313" key="5">
    <source>
        <dbReference type="EMBL" id="KAF5952421.1"/>
    </source>
</evidence>
<dbReference type="Gene3D" id="3.10.450.10">
    <property type="match status" value="2"/>
</dbReference>
<dbReference type="SMART" id="SM00043">
    <property type="entry name" value="CY"/>
    <property type="match status" value="1"/>
</dbReference>
<dbReference type="SMR" id="A0A7J7HJL0"/>
<dbReference type="FunFam" id="3.10.450.10:FF:000013">
    <property type="entry name" value="Cysteine proteinase inhibitor"/>
    <property type="match status" value="1"/>
</dbReference>
<protein>
    <recommendedName>
        <fullName evidence="3">Cysteine proteinase inhibitor</fullName>
    </recommendedName>
</protein>
<keyword evidence="6" id="KW-1185">Reference proteome</keyword>
<dbReference type="InterPro" id="IPR046350">
    <property type="entry name" value="Cystatin_sf"/>
</dbReference>
<keyword evidence="3" id="KW-0732">Signal</keyword>
<dbReference type="InterPro" id="IPR018073">
    <property type="entry name" value="Prot_inh_cystat_CS"/>
</dbReference>
<accession>A0A7J7HJL0</accession>
<gene>
    <name evidence="5" type="ORF">HYC85_010365</name>
</gene>
<dbReference type="AlphaFoldDB" id="A0A7J7HJL0"/>
<comment type="similarity">
    <text evidence="3">Belongs to the cystatin family. Phytocystatin subfamily.</text>
</comment>
<dbReference type="PANTHER" id="PTHR11413:SF103">
    <property type="entry name" value="CYSTEINE PROTEINASE INHIBITOR 12"/>
    <property type="match status" value="1"/>
</dbReference>
<name>A0A7J7HJL0_CAMSI</name>